<proteinExistence type="predicted"/>
<evidence type="ECO:0000313" key="1">
    <source>
        <dbReference type="EMBL" id="MFC1404766.1"/>
    </source>
</evidence>
<dbReference type="EMBL" id="JBHEZZ010000016">
    <property type="protein sequence ID" value="MFC1404766.1"/>
    <property type="molecule type" value="Genomic_DNA"/>
</dbReference>
<name>A0ABV6UTQ1_9ACTN</name>
<dbReference type="RefSeq" id="WP_030265310.1">
    <property type="nucleotide sequence ID" value="NZ_JBHEZZ010000016.1"/>
</dbReference>
<comment type="caution">
    <text evidence="1">The sequence shown here is derived from an EMBL/GenBank/DDBJ whole genome shotgun (WGS) entry which is preliminary data.</text>
</comment>
<sequence>MTRPAPAVEAIRSRYAAGATDRWESADIATLLAEVDRLRAQLSGGIVEYAVQAVIDGQPREMVEYGTERDALEIRLEQHRDEQLSDYRLVVLTRHIVRTEWIEQPDAADL</sequence>
<keyword evidence="2" id="KW-1185">Reference proteome</keyword>
<accession>A0ABV6UTQ1</accession>
<gene>
    <name evidence="1" type="ORF">ACEZDJ_26100</name>
</gene>
<dbReference type="Proteomes" id="UP001592528">
    <property type="component" value="Unassembled WGS sequence"/>
</dbReference>
<evidence type="ECO:0000313" key="2">
    <source>
        <dbReference type="Proteomes" id="UP001592528"/>
    </source>
</evidence>
<organism evidence="1 2">
    <name type="scientific">Streptacidiphilus cavernicola</name>
    <dbReference type="NCBI Taxonomy" id="3342716"/>
    <lineage>
        <taxon>Bacteria</taxon>
        <taxon>Bacillati</taxon>
        <taxon>Actinomycetota</taxon>
        <taxon>Actinomycetes</taxon>
        <taxon>Kitasatosporales</taxon>
        <taxon>Streptomycetaceae</taxon>
        <taxon>Streptacidiphilus</taxon>
    </lineage>
</organism>
<reference evidence="1 2" key="1">
    <citation type="submission" date="2024-09" db="EMBL/GenBank/DDBJ databases">
        <authorList>
            <person name="Lee S.D."/>
        </authorList>
    </citation>
    <scope>NUCLEOTIDE SEQUENCE [LARGE SCALE GENOMIC DNA]</scope>
    <source>
        <strain evidence="1 2">N1-5</strain>
    </source>
</reference>
<protein>
    <submittedName>
        <fullName evidence="1">Uncharacterized protein</fullName>
    </submittedName>
</protein>